<dbReference type="Proteomes" id="UP001196980">
    <property type="component" value="Unassembled WGS sequence"/>
</dbReference>
<dbReference type="InterPro" id="IPR010095">
    <property type="entry name" value="Cas12f1-like_TNB"/>
</dbReference>
<name>A0ABS6S183_9BACT</name>
<dbReference type="PANTHER" id="PTHR36172:SF1">
    <property type="entry name" value="RESOLVASE-RELATED"/>
    <property type="match status" value="1"/>
</dbReference>
<feature type="domain" description="Cas12f1-like TNB" evidence="2">
    <location>
        <begin position="272"/>
        <end position="337"/>
    </location>
</feature>
<dbReference type="PANTHER" id="PTHR36172">
    <property type="match status" value="1"/>
</dbReference>
<organism evidence="3 4">
    <name type="scientific">Candidatus Magnetobacterium casense</name>
    <dbReference type="NCBI Taxonomy" id="1455061"/>
    <lineage>
        <taxon>Bacteria</taxon>
        <taxon>Pseudomonadati</taxon>
        <taxon>Nitrospirota</taxon>
        <taxon>Thermodesulfovibrionia</taxon>
        <taxon>Thermodesulfovibrionales</taxon>
        <taxon>Candidatus Magnetobacteriaceae</taxon>
        <taxon>Candidatus Magnetobacterium</taxon>
    </lineage>
</organism>
<accession>A0ABS6S183</accession>
<evidence type="ECO:0000259" key="2">
    <source>
        <dbReference type="Pfam" id="PF07282"/>
    </source>
</evidence>
<protein>
    <submittedName>
        <fullName evidence="3">IS200/IS605 family element transposase accessory protein TnpB</fullName>
    </submittedName>
</protein>
<keyword evidence="4" id="KW-1185">Reference proteome</keyword>
<comment type="caution">
    <text evidence="3">The sequence shown here is derived from an EMBL/GenBank/DDBJ whole genome shotgun (WGS) entry which is preliminary data.</text>
</comment>
<evidence type="ECO:0000313" key="4">
    <source>
        <dbReference type="Proteomes" id="UP001196980"/>
    </source>
</evidence>
<dbReference type="EMBL" id="JABXWD010000206">
    <property type="protein sequence ID" value="MBV6342168.1"/>
    <property type="molecule type" value="Genomic_DNA"/>
</dbReference>
<reference evidence="3 4" key="1">
    <citation type="journal article" date="2020" name="J Geophys Res Biogeosci">
        <title>Magnetotaxis as an Adaptation to Enable Bacterial Shuttling of Microbial Sulfur and Sulfur Cycling Across Aquatic Oxic#Anoxic Interfaces.</title>
        <authorList>
            <person name="Li J."/>
            <person name="Liu P."/>
            <person name="Wang J."/>
            <person name="Roberts A.P."/>
            <person name="Pan Y."/>
        </authorList>
    </citation>
    <scope>NUCLEOTIDE SEQUENCE [LARGE SCALE GENOMIC DNA]</scope>
    <source>
        <strain evidence="3 4">MYR-1_YQ</strain>
    </source>
</reference>
<dbReference type="NCBIfam" id="NF040570">
    <property type="entry name" value="guided_TnpB"/>
    <property type="match status" value="1"/>
</dbReference>
<evidence type="ECO:0000256" key="1">
    <source>
        <dbReference type="ARBA" id="ARBA00023125"/>
    </source>
</evidence>
<dbReference type="RefSeq" id="WP_218252791.1">
    <property type="nucleotide sequence ID" value="NZ_JABXWD010000206.1"/>
</dbReference>
<dbReference type="NCBIfam" id="TIGR01766">
    <property type="entry name" value="IS200/IS605 family accessory protein TnpB-like domain"/>
    <property type="match status" value="1"/>
</dbReference>
<proteinExistence type="predicted"/>
<dbReference type="InterPro" id="IPR051491">
    <property type="entry name" value="Recombinase/Transposase-rel"/>
</dbReference>
<keyword evidence="1" id="KW-0238">DNA-binding</keyword>
<evidence type="ECO:0000313" key="3">
    <source>
        <dbReference type="EMBL" id="MBV6342168.1"/>
    </source>
</evidence>
<sequence length="361" mass="42006">MTRKATLNLNYSNADKEVKLKDFITEYTRVVTAIIDKLWDKQVFAGSFVTREFLEIETWLSARAKQCAGKQALQIVKSQRKKQNKVKPVFKGSSIELDNRFIEIQKGNNSFDIWIKLSSLGKKIIIIIPSKRHYHFNKFKDWQIKKSARLRIDGKGKIYLDVFFEKTEKEKKTEGEIVALDCGYKKLAVISNGATIGKELQDKIENISRKVQKSKAFNRALTERNEYVNKEIKRLNLDKIKEIVIEDLNNVKHGTKGKIRKEFNNKLQRWVYSYFFNRLQQHCEVVGVQLHKVNPAYTSQTCFKCGDIHRSNRSGELFKCRSCGYTADADYNASLNILNRFRLQAYMVPVHKNYLNGNICP</sequence>
<dbReference type="Pfam" id="PF07282">
    <property type="entry name" value="Cas12f1-like_TNB"/>
    <property type="match status" value="1"/>
</dbReference>
<gene>
    <name evidence="3" type="primary">tnpB</name>
    <name evidence="3" type="ORF">HWQ67_11280</name>
</gene>